<gene>
    <name evidence="2" type="ORF">IMG5_099710</name>
</gene>
<evidence type="ECO:0000313" key="2">
    <source>
        <dbReference type="EMBL" id="EGR31943.1"/>
    </source>
</evidence>
<dbReference type="AlphaFoldDB" id="G0QS78"/>
<sequence length="643" mass="77266">MAYQMQKKQLTNDNFKHLTQKNDYNPQPQMKLKPIWDERFFLCKIPQYQYFKDKYNGKLILNNQHESSNQNQQNIQPNIIFEPGGKIRKIKFEQSISQNPHNRTFSKFISSKIIQKKKKKIKNVKEKETEENKYSNNPLVQHYINMQEKPLIYDLDNNPKIVEGYIQQLQKDINQQWEIKNIPHFHRKYFSESIKGLPNIQIVQNVYKELKALNKDRSQIQICIKVIQARELCLENLKQQIEQLKGHQDEEKNNILQQISQIINDLRILSLEVVEQILRWREMILHNHYKKNNLQNLQLPFYYNDRNYLLKMRDDLKIFKKSQLQYHVNLSVNTVSDPFLLTMQAQQIINDPQYVDFKQITHDCSHIIQRIRASELIIFEESLQRRVKEQFGDYVVRSININETNIRSFLESYLEKIHLDIKYSFLHNIDDIIKKIKEEQDVSFLKIESDGFYEDFQGLAIICLDKQQYYQVRRINILHISCIEKSFYNSIINTLVDYIWKNDTCDDIRVNLFYQQEENKLQLNKFVKNIFDQIGFKWKQLINDTITTKRATIFELKRPKNIVKKQIVNQQECIELKSLIIISEKSGIHQEITDYFQKFDVSYNLLKCLYNLDDKKQIEKIIEKNKNLQNIKGNFENISNTTN</sequence>
<organism evidence="2 3">
    <name type="scientific">Ichthyophthirius multifiliis</name>
    <name type="common">White spot disease agent</name>
    <name type="synonym">Ich</name>
    <dbReference type="NCBI Taxonomy" id="5932"/>
    <lineage>
        <taxon>Eukaryota</taxon>
        <taxon>Sar</taxon>
        <taxon>Alveolata</taxon>
        <taxon>Ciliophora</taxon>
        <taxon>Intramacronucleata</taxon>
        <taxon>Oligohymenophorea</taxon>
        <taxon>Hymenostomatida</taxon>
        <taxon>Ophryoglenina</taxon>
        <taxon>Ichthyophthirius</taxon>
    </lineage>
</organism>
<keyword evidence="3" id="KW-1185">Reference proteome</keyword>
<protein>
    <submittedName>
        <fullName evidence="2">Uncharacterized protein</fullName>
    </submittedName>
</protein>
<dbReference type="InParanoid" id="G0QS78"/>
<dbReference type="RefSeq" id="XP_004035429.1">
    <property type="nucleotide sequence ID" value="XM_004035381.1"/>
</dbReference>
<dbReference type="eggNOG" id="ENOG502RVIW">
    <property type="taxonomic scope" value="Eukaryota"/>
</dbReference>
<reference evidence="2 3" key="1">
    <citation type="submission" date="2011-07" db="EMBL/GenBank/DDBJ databases">
        <authorList>
            <person name="Coyne R."/>
            <person name="Brami D."/>
            <person name="Johnson J."/>
            <person name="Hostetler J."/>
            <person name="Hannick L."/>
            <person name="Clark T."/>
            <person name="Cassidy-Hanley D."/>
            <person name="Inman J."/>
        </authorList>
    </citation>
    <scope>NUCLEOTIDE SEQUENCE [LARGE SCALE GENOMIC DNA]</scope>
    <source>
        <strain evidence="2 3">G5</strain>
    </source>
</reference>
<proteinExistence type="predicted"/>
<feature type="coiled-coil region" evidence="1">
    <location>
        <begin position="227"/>
        <end position="254"/>
    </location>
</feature>
<dbReference type="GeneID" id="14908085"/>
<dbReference type="EMBL" id="GL983807">
    <property type="protein sequence ID" value="EGR31943.1"/>
    <property type="molecule type" value="Genomic_DNA"/>
</dbReference>
<feature type="non-terminal residue" evidence="2">
    <location>
        <position position="643"/>
    </location>
</feature>
<keyword evidence="1" id="KW-0175">Coiled coil</keyword>
<dbReference type="Proteomes" id="UP000008983">
    <property type="component" value="Unassembled WGS sequence"/>
</dbReference>
<evidence type="ECO:0000256" key="1">
    <source>
        <dbReference type="SAM" id="Coils"/>
    </source>
</evidence>
<dbReference type="OrthoDB" id="313583at2759"/>
<evidence type="ECO:0000313" key="3">
    <source>
        <dbReference type="Proteomes" id="UP000008983"/>
    </source>
</evidence>
<name>G0QS78_ICHMU</name>
<accession>G0QS78</accession>